<evidence type="ECO:0000313" key="2">
    <source>
        <dbReference type="EMBL" id="QQO10368.1"/>
    </source>
</evidence>
<dbReference type="Proteomes" id="UP000595917">
    <property type="component" value="Chromosome"/>
</dbReference>
<gene>
    <name evidence="2" type="ORF">JFL75_05470</name>
</gene>
<dbReference type="InterPro" id="IPR016181">
    <property type="entry name" value="Acyl_CoA_acyltransferase"/>
</dbReference>
<accession>A0A7T8BCK4</accession>
<dbReference type="GO" id="GO:0016747">
    <property type="term" value="F:acyltransferase activity, transferring groups other than amino-acyl groups"/>
    <property type="evidence" value="ECO:0007669"/>
    <property type="project" value="InterPro"/>
</dbReference>
<protein>
    <submittedName>
        <fullName evidence="2">GNAT family N-acetyltransferase</fullName>
    </submittedName>
</protein>
<dbReference type="AlphaFoldDB" id="A0A7T8BCK4"/>
<evidence type="ECO:0000259" key="1">
    <source>
        <dbReference type="PROSITE" id="PS51186"/>
    </source>
</evidence>
<dbReference type="KEGG" id="bhc:JFL75_05470"/>
<keyword evidence="3" id="KW-1185">Reference proteome</keyword>
<dbReference type="PROSITE" id="PS51186">
    <property type="entry name" value="GNAT"/>
    <property type="match status" value="1"/>
</dbReference>
<feature type="domain" description="N-acetyltransferase" evidence="1">
    <location>
        <begin position="1"/>
        <end position="153"/>
    </location>
</feature>
<evidence type="ECO:0000313" key="3">
    <source>
        <dbReference type="Proteomes" id="UP000595917"/>
    </source>
</evidence>
<dbReference type="RefSeq" id="WP_215627672.1">
    <property type="nucleotide sequence ID" value="NZ_CP067089.2"/>
</dbReference>
<dbReference type="Gene3D" id="3.40.630.30">
    <property type="match status" value="1"/>
</dbReference>
<organism evidence="2 3">
    <name type="scientific">Breznakiella homolactica</name>
    <dbReference type="NCBI Taxonomy" id="2798577"/>
    <lineage>
        <taxon>Bacteria</taxon>
        <taxon>Pseudomonadati</taxon>
        <taxon>Spirochaetota</taxon>
        <taxon>Spirochaetia</taxon>
        <taxon>Spirochaetales</taxon>
        <taxon>Breznakiellaceae</taxon>
        <taxon>Breznakiella</taxon>
    </lineage>
</organism>
<name>A0A7T8BCK4_9SPIR</name>
<sequence length="159" mass="18935">MKCKLYKRPGHKKKIISEIVQIINELTGTWFTKEIPELVPYDLYFQDLFVLLDKKKIQSFIIFSSFDGNIVITLMATRLESRSYGYGTKLYKEFEKYIRKIKFKRIMVQTVPEESNSNYKSTISFYKKQGFEVIKMYKELWESGAIELEKVLNKKNDIL</sequence>
<dbReference type="Pfam" id="PF13508">
    <property type="entry name" value="Acetyltransf_7"/>
    <property type="match status" value="1"/>
</dbReference>
<dbReference type="EMBL" id="CP067089">
    <property type="protein sequence ID" value="QQO10368.1"/>
    <property type="molecule type" value="Genomic_DNA"/>
</dbReference>
<dbReference type="SUPFAM" id="SSF55729">
    <property type="entry name" value="Acyl-CoA N-acyltransferases (Nat)"/>
    <property type="match status" value="1"/>
</dbReference>
<proteinExistence type="predicted"/>
<reference evidence="2" key="1">
    <citation type="submission" date="2021-01" db="EMBL/GenBank/DDBJ databases">
        <title>Description of Breznakiella homolactica.</title>
        <authorList>
            <person name="Song Y."/>
            <person name="Brune A."/>
        </authorList>
    </citation>
    <scope>NUCLEOTIDE SEQUENCE</scope>
    <source>
        <strain evidence="2">RmG30</strain>
    </source>
</reference>
<dbReference type="InterPro" id="IPR000182">
    <property type="entry name" value="GNAT_dom"/>
</dbReference>